<dbReference type="RefSeq" id="WP_186505029.1">
    <property type="nucleotide sequence ID" value="NZ_JACNEP010000001.1"/>
</dbReference>
<comment type="function">
    <text evidence="4">Functions as a ribosomal silencing factor. Interacts with ribosomal protein uL14 (rplN), blocking formation of intersubunit bridge B8. Prevents association of the 30S and 50S ribosomal subunits and the formation of functional ribosomes, thus repressing translation.</text>
</comment>
<gene>
    <name evidence="4 5" type="primary">rsfS</name>
    <name evidence="5" type="ORF">H8B19_01645</name>
</gene>
<dbReference type="GO" id="GO:0043023">
    <property type="term" value="F:ribosomal large subunit binding"/>
    <property type="evidence" value="ECO:0007669"/>
    <property type="project" value="TreeGrafter"/>
</dbReference>
<dbReference type="GO" id="GO:0090071">
    <property type="term" value="P:negative regulation of ribosome biogenesis"/>
    <property type="evidence" value="ECO:0007669"/>
    <property type="project" value="UniProtKB-UniRule"/>
</dbReference>
<accession>A0A8J6IRT6</accession>
<keyword evidence="4" id="KW-0810">Translation regulation</keyword>
<dbReference type="SUPFAM" id="SSF81301">
    <property type="entry name" value="Nucleotidyltransferase"/>
    <property type="match status" value="1"/>
</dbReference>
<keyword evidence="2 4" id="KW-0963">Cytoplasm</keyword>
<sequence>MDNAQLSQFVIDKIEDLKARDIVTLDVTNKSTITDCMIICSGNSKRHVVSIADNVVTQAKAAGEPPLGVEGHDEGEWVLVDLGNVVLHVMQDDTRDFYQLEKLWG</sequence>
<dbReference type="InterPro" id="IPR043519">
    <property type="entry name" value="NT_sf"/>
</dbReference>
<comment type="subunit">
    <text evidence="4">Interacts with ribosomal protein uL14 (rplN).</text>
</comment>
<evidence type="ECO:0000313" key="5">
    <source>
        <dbReference type="EMBL" id="MBC3764562.1"/>
    </source>
</evidence>
<dbReference type="NCBIfam" id="TIGR00090">
    <property type="entry name" value="rsfS_iojap_ybeB"/>
    <property type="match status" value="1"/>
</dbReference>
<evidence type="ECO:0000256" key="3">
    <source>
        <dbReference type="ARBA" id="ARBA00022491"/>
    </source>
</evidence>
<protein>
    <recommendedName>
        <fullName evidence="4">Ribosomal silencing factor RsfS</fullName>
    </recommendedName>
</protein>
<dbReference type="Proteomes" id="UP000601768">
    <property type="component" value="Unassembled WGS sequence"/>
</dbReference>
<organism evidence="5 6">
    <name type="scientific">Neptunicella marina</name>
    <dbReference type="NCBI Taxonomy" id="2125989"/>
    <lineage>
        <taxon>Bacteria</taxon>
        <taxon>Pseudomonadati</taxon>
        <taxon>Pseudomonadota</taxon>
        <taxon>Gammaproteobacteria</taxon>
        <taxon>Alteromonadales</taxon>
        <taxon>Alteromonadaceae</taxon>
        <taxon>Neptunicella</taxon>
    </lineage>
</organism>
<comment type="caution">
    <text evidence="5">The sequence shown here is derived from an EMBL/GenBank/DDBJ whole genome shotgun (WGS) entry which is preliminary data.</text>
</comment>
<dbReference type="PANTHER" id="PTHR21043:SF0">
    <property type="entry name" value="MITOCHONDRIAL ASSEMBLY OF RIBOSOMAL LARGE SUBUNIT PROTEIN 1"/>
    <property type="match status" value="1"/>
</dbReference>
<evidence type="ECO:0000256" key="4">
    <source>
        <dbReference type="HAMAP-Rule" id="MF_01477"/>
    </source>
</evidence>
<dbReference type="EMBL" id="JACNEP010000001">
    <property type="protein sequence ID" value="MBC3764562.1"/>
    <property type="molecule type" value="Genomic_DNA"/>
</dbReference>
<comment type="similarity">
    <text evidence="1 4">Belongs to the Iojap/RsfS family.</text>
</comment>
<dbReference type="GO" id="GO:0017148">
    <property type="term" value="P:negative regulation of translation"/>
    <property type="evidence" value="ECO:0007669"/>
    <property type="project" value="UniProtKB-UniRule"/>
</dbReference>
<dbReference type="GO" id="GO:0005737">
    <property type="term" value="C:cytoplasm"/>
    <property type="evidence" value="ECO:0007669"/>
    <property type="project" value="UniProtKB-SubCell"/>
</dbReference>
<dbReference type="Gene3D" id="3.30.460.10">
    <property type="entry name" value="Beta Polymerase, domain 2"/>
    <property type="match status" value="1"/>
</dbReference>
<reference evidence="5" key="2">
    <citation type="submission" date="2020-08" db="EMBL/GenBank/DDBJ databases">
        <authorList>
            <person name="Lai Q."/>
        </authorList>
    </citation>
    <scope>NUCLEOTIDE SEQUENCE</scope>
    <source>
        <strain evidence="5">S27-2</strain>
    </source>
</reference>
<dbReference type="PANTHER" id="PTHR21043">
    <property type="entry name" value="IOJAP SUPERFAMILY ORTHOLOG"/>
    <property type="match status" value="1"/>
</dbReference>
<name>A0A8J6IRT6_9ALTE</name>
<dbReference type="HAMAP" id="MF_01477">
    <property type="entry name" value="Iojap_RsfS"/>
    <property type="match status" value="1"/>
</dbReference>
<dbReference type="Pfam" id="PF02410">
    <property type="entry name" value="RsfS"/>
    <property type="match status" value="1"/>
</dbReference>
<comment type="subcellular location">
    <subcellularLocation>
        <location evidence="4">Cytoplasm</location>
    </subcellularLocation>
</comment>
<evidence type="ECO:0000313" key="6">
    <source>
        <dbReference type="Proteomes" id="UP000601768"/>
    </source>
</evidence>
<dbReference type="GO" id="GO:0042256">
    <property type="term" value="P:cytosolic ribosome assembly"/>
    <property type="evidence" value="ECO:0007669"/>
    <property type="project" value="UniProtKB-UniRule"/>
</dbReference>
<evidence type="ECO:0000256" key="2">
    <source>
        <dbReference type="ARBA" id="ARBA00022490"/>
    </source>
</evidence>
<evidence type="ECO:0000256" key="1">
    <source>
        <dbReference type="ARBA" id="ARBA00010574"/>
    </source>
</evidence>
<dbReference type="FunFam" id="3.30.460.10:FF:000004">
    <property type="entry name" value="Ribosomal silencing factor RsfS"/>
    <property type="match status" value="1"/>
</dbReference>
<dbReference type="InterPro" id="IPR004394">
    <property type="entry name" value="Iojap/RsfS/C7orf30"/>
</dbReference>
<keyword evidence="3 4" id="KW-0678">Repressor</keyword>
<proteinExistence type="inferred from homology"/>
<dbReference type="AlphaFoldDB" id="A0A8J6IRT6"/>
<reference evidence="5" key="1">
    <citation type="journal article" date="2018" name="Int. J. Syst. Evol. Microbiol.">
        <title>Neptunicella marina gen. nov., sp. nov., isolated from surface seawater.</title>
        <authorList>
            <person name="Liu X."/>
            <person name="Lai Q."/>
            <person name="Du Y."/>
            <person name="Zhang X."/>
            <person name="Liu Z."/>
            <person name="Sun F."/>
            <person name="Shao Z."/>
        </authorList>
    </citation>
    <scope>NUCLEOTIDE SEQUENCE</scope>
    <source>
        <strain evidence="5">S27-2</strain>
    </source>
</reference>
<keyword evidence="6" id="KW-1185">Reference proteome</keyword>